<keyword evidence="1" id="KW-0472">Membrane</keyword>
<dbReference type="Pfam" id="PF00990">
    <property type="entry name" value="GGDEF"/>
    <property type="match status" value="1"/>
</dbReference>
<feature type="transmembrane region" description="Helical" evidence="1">
    <location>
        <begin position="151"/>
        <end position="173"/>
    </location>
</feature>
<name>A0A099LVE8_9VIBR</name>
<dbReference type="InterPro" id="IPR043128">
    <property type="entry name" value="Rev_trsase/Diguanyl_cyclase"/>
</dbReference>
<feature type="domain" description="GGDEF" evidence="2">
    <location>
        <begin position="223"/>
        <end position="364"/>
    </location>
</feature>
<dbReference type="SMART" id="SM00267">
    <property type="entry name" value="GGDEF"/>
    <property type="match status" value="1"/>
</dbReference>
<dbReference type="PANTHER" id="PTHR46663:SF3">
    <property type="entry name" value="SLL0267 PROTEIN"/>
    <property type="match status" value="1"/>
</dbReference>
<dbReference type="PROSITE" id="PS50887">
    <property type="entry name" value="GGDEF"/>
    <property type="match status" value="1"/>
</dbReference>
<comment type="caution">
    <text evidence="3">The sequence shown here is derived from an EMBL/GenBank/DDBJ whole genome shotgun (WGS) entry which is preliminary data.</text>
</comment>
<dbReference type="GeneID" id="43683264"/>
<evidence type="ECO:0000313" key="4">
    <source>
        <dbReference type="Proteomes" id="UP000029994"/>
    </source>
</evidence>
<evidence type="ECO:0000259" key="2">
    <source>
        <dbReference type="PROSITE" id="PS50887"/>
    </source>
</evidence>
<feature type="transmembrane region" description="Helical" evidence="1">
    <location>
        <begin position="46"/>
        <end position="68"/>
    </location>
</feature>
<dbReference type="STRING" id="29495.EA26_08665"/>
<protein>
    <submittedName>
        <fullName evidence="3">Diguanylate cyclase</fullName>
    </submittedName>
</protein>
<keyword evidence="4" id="KW-1185">Reference proteome</keyword>
<reference evidence="3 4" key="1">
    <citation type="submission" date="2014-04" db="EMBL/GenBank/DDBJ databases">
        <title>Genome sequencing of Vibrio navarrensis strains.</title>
        <authorList>
            <person name="Gladney L.M."/>
            <person name="Katz L.S."/>
            <person name="Marino-Ramirez L."/>
            <person name="Jordan I.K."/>
        </authorList>
    </citation>
    <scope>NUCLEOTIDE SEQUENCE [LARGE SCALE GENOMIC DNA]</scope>
    <source>
        <strain evidence="3 4">ATCC 51183</strain>
    </source>
</reference>
<gene>
    <name evidence="3" type="ORF">EA26_08665</name>
</gene>
<keyword evidence="1" id="KW-0812">Transmembrane</keyword>
<accession>A0A099LVE8</accession>
<dbReference type="SUPFAM" id="SSF55073">
    <property type="entry name" value="Nucleotide cyclase"/>
    <property type="match status" value="1"/>
</dbReference>
<evidence type="ECO:0000313" key="3">
    <source>
        <dbReference type="EMBL" id="KGK11376.1"/>
    </source>
</evidence>
<dbReference type="EMBL" id="JMCG01000001">
    <property type="protein sequence ID" value="KGK11376.1"/>
    <property type="molecule type" value="Genomic_DNA"/>
</dbReference>
<dbReference type="NCBIfam" id="TIGR00254">
    <property type="entry name" value="GGDEF"/>
    <property type="match status" value="1"/>
</dbReference>
<proteinExistence type="predicted"/>
<sequence length="397" mass="45000">MASLAGQHIEEMADIRLTRKRKIVSICSLASCGLFLYHTIEQALAAHLSIALLNGAFALLSLVVFAYLQRSGKGLNADLILSVILLLGAMPMIFHTTPNPDRLLWLFPILSAVILINRFKIGLLLNLLFCLTVCLTLLVSHPAQGYPIQTAYSLVIALIFTSLICHAFAFYHYRLISYVHSLYLEGIEDLAYTDKLTGLANRWSFESWAKEKLKDIDATPTTCITALIFIDIDNFKTINDNYGHDVGDKVLQHFARRLKNNIRNKDRRTDKHDYSIARFAGDEFVLMLYDVKSRQDLDNILKRIIALYRTGYQANERIQGLTLSLGAAIYGQDAVELSELKRCADKAMYKAKHAGKNRFAYYNEDEQKRFSNPLETYQTASMSNVSPLIPRQRPSKH</sequence>
<keyword evidence="1" id="KW-1133">Transmembrane helix</keyword>
<dbReference type="CDD" id="cd01949">
    <property type="entry name" value="GGDEF"/>
    <property type="match status" value="1"/>
</dbReference>
<organism evidence="3 4">
    <name type="scientific">Vibrio navarrensis</name>
    <dbReference type="NCBI Taxonomy" id="29495"/>
    <lineage>
        <taxon>Bacteria</taxon>
        <taxon>Pseudomonadati</taxon>
        <taxon>Pseudomonadota</taxon>
        <taxon>Gammaproteobacteria</taxon>
        <taxon>Vibrionales</taxon>
        <taxon>Vibrionaceae</taxon>
        <taxon>Vibrio</taxon>
    </lineage>
</organism>
<dbReference type="Proteomes" id="UP000029994">
    <property type="component" value="Unassembled WGS sequence"/>
</dbReference>
<feature type="transmembrane region" description="Helical" evidence="1">
    <location>
        <begin position="75"/>
        <end position="94"/>
    </location>
</feature>
<evidence type="ECO:0000256" key="1">
    <source>
        <dbReference type="SAM" id="Phobius"/>
    </source>
</evidence>
<dbReference type="Gene3D" id="3.30.70.270">
    <property type="match status" value="1"/>
</dbReference>
<feature type="transmembrane region" description="Helical" evidence="1">
    <location>
        <begin position="106"/>
        <end position="139"/>
    </location>
</feature>
<dbReference type="AlphaFoldDB" id="A0A099LVE8"/>
<dbReference type="eggNOG" id="COG2199">
    <property type="taxonomic scope" value="Bacteria"/>
</dbReference>
<dbReference type="PANTHER" id="PTHR46663">
    <property type="entry name" value="DIGUANYLATE CYCLASE DGCT-RELATED"/>
    <property type="match status" value="1"/>
</dbReference>
<feature type="transmembrane region" description="Helical" evidence="1">
    <location>
        <begin position="23"/>
        <end position="40"/>
    </location>
</feature>
<dbReference type="InterPro" id="IPR029787">
    <property type="entry name" value="Nucleotide_cyclase"/>
</dbReference>
<dbReference type="InterPro" id="IPR052163">
    <property type="entry name" value="DGC-Regulatory_Protein"/>
</dbReference>
<dbReference type="InterPro" id="IPR000160">
    <property type="entry name" value="GGDEF_dom"/>
</dbReference>
<dbReference type="RefSeq" id="WP_052079660.1">
    <property type="nucleotide sequence ID" value="NZ_CP061844.1"/>
</dbReference>